<accession>A7S389</accession>
<reference evidence="2 3" key="1">
    <citation type="journal article" date="2007" name="Science">
        <title>Sea anemone genome reveals ancestral eumetazoan gene repertoire and genomic organization.</title>
        <authorList>
            <person name="Putnam N.H."/>
            <person name="Srivastava M."/>
            <person name="Hellsten U."/>
            <person name="Dirks B."/>
            <person name="Chapman J."/>
            <person name="Salamov A."/>
            <person name="Terry A."/>
            <person name="Shapiro H."/>
            <person name="Lindquist E."/>
            <person name="Kapitonov V.V."/>
            <person name="Jurka J."/>
            <person name="Genikhovich G."/>
            <person name="Grigoriev I.V."/>
            <person name="Lucas S.M."/>
            <person name="Steele R.E."/>
            <person name="Finnerty J.R."/>
            <person name="Technau U."/>
            <person name="Martindale M.Q."/>
            <person name="Rokhsar D.S."/>
        </authorList>
    </citation>
    <scope>NUCLEOTIDE SEQUENCE [LARGE SCALE GENOMIC DNA]</scope>
    <source>
        <strain evidence="3">CH2 X CH6</strain>
    </source>
</reference>
<evidence type="ECO:0000313" key="3">
    <source>
        <dbReference type="Proteomes" id="UP000001593"/>
    </source>
</evidence>
<name>A7S389_NEMVE</name>
<feature type="compositionally biased region" description="Basic and acidic residues" evidence="1">
    <location>
        <begin position="124"/>
        <end position="137"/>
    </location>
</feature>
<dbReference type="Proteomes" id="UP000001593">
    <property type="component" value="Unassembled WGS sequence"/>
</dbReference>
<evidence type="ECO:0000256" key="1">
    <source>
        <dbReference type="SAM" id="MobiDB-lite"/>
    </source>
</evidence>
<sequence length="143" mass="15508">MPSPIPSPSPLQAAAVSPPPFNRSEPDIGEIETYEESIKGSIDSSNTFTREDGQKAMLQRSISRDSNSKDLGLSMDEPPKDRDLSLDELGGHVVASAASIEKHSETSNGFISKGSSFGPRRGKLKSEEHIDLGDRTVSRRITR</sequence>
<feature type="region of interest" description="Disordered" evidence="1">
    <location>
        <begin position="98"/>
        <end position="143"/>
    </location>
</feature>
<proteinExistence type="predicted"/>
<protein>
    <submittedName>
        <fullName evidence="2">Uncharacterized protein</fullName>
    </submittedName>
</protein>
<gene>
    <name evidence="2" type="ORF">NEMVEDRAFT_v1g206108</name>
</gene>
<feature type="compositionally biased region" description="Polar residues" evidence="1">
    <location>
        <begin position="106"/>
        <end position="115"/>
    </location>
</feature>
<evidence type="ECO:0000313" key="2">
    <source>
        <dbReference type="EMBL" id="EDO41809.1"/>
    </source>
</evidence>
<dbReference type="HOGENOM" id="CLU_1808503_0_0_1"/>
<organism evidence="2 3">
    <name type="scientific">Nematostella vectensis</name>
    <name type="common">Starlet sea anemone</name>
    <dbReference type="NCBI Taxonomy" id="45351"/>
    <lineage>
        <taxon>Eukaryota</taxon>
        <taxon>Metazoa</taxon>
        <taxon>Cnidaria</taxon>
        <taxon>Anthozoa</taxon>
        <taxon>Hexacorallia</taxon>
        <taxon>Actiniaria</taxon>
        <taxon>Edwardsiidae</taxon>
        <taxon>Nematostella</taxon>
    </lineage>
</organism>
<keyword evidence="3" id="KW-1185">Reference proteome</keyword>
<feature type="region of interest" description="Disordered" evidence="1">
    <location>
        <begin position="1"/>
        <end position="81"/>
    </location>
</feature>
<dbReference type="AlphaFoldDB" id="A7S389"/>
<dbReference type="InParanoid" id="A7S389"/>
<dbReference type="EMBL" id="DS469572">
    <property type="protein sequence ID" value="EDO41809.1"/>
    <property type="molecule type" value="Genomic_DNA"/>
</dbReference>